<reference evidence="1" key="2">
    <citation type="submission" date="2020-10" db="EMBL/GenBank/DDBJ databases">
        <authorList>
            <person name="Cooper E.A."/>
            <person name="Brenton Z.W."/>
            <person name="Flinn B.S."/>
            <person name="Jenkins J."/>
            <person name="Shu S."/>
            <person name="Flowers D."/>
            <person name="Luo F."/>
            <person name="Wang Y."/>
            <person name="Xia P."/>
            <person name="Barry K."/>
            <person name="Daum C."/>
            <person name="Lipzen A."/>
            <person name="Yoshinaga Y."/>
            <person name="Schmutz J."/>
            <person name="Saski C."/>
            <person name="Vermerris W."/>
            <person name="Kresovich S."/>
        </authorList>
    </citation>
    <scope>NUCLEOTIDE SEQUENCE</scope>
</reference>
<reference evidence="1" key="1">
    <citation type="journal article" date="2019" name="BMC Genomics">
        <title>A new reference genome for Sorghum bicolor reveals high levels of sequence similarity between sweet and grain genotypes: implications for the genetics of sugar metabolism.</title>
        <authorList>
            <person name="Cooper E.A."/>
            <person name="Brenton Z.W."/>
            <person name="Flinn B.S."/>
            <person name="Jenkins J."/>
            <person name="Shu S."/>
            <person name="Flowers D."/>
            <person name="Luo F."/>
            <person name="Wang Y."/>
            <person name="Xia P."/>
            <person name="Barry K."/>
            <person name="Daum C."/>
            <person name="Lipzen A."/>
            <person name="Yoshinaga Y."/>
            <person name="Schmutz J."/>
            <person name="Saski C."/>
            <person name="Vermerris W."/>
            <person name="Kresovich S."/>
        </authorList>
    </citation>
    <scope>NUCLEOTIDE SEQUENCE</scope>
</reference>
<gene>
    <name evidence="1" type="ORF">BDA96_03G298300</name>
</gene>
<evidence type="ECO:0000313" key="2">
    <source>
        <dbReference type="Proteomes" id="UP000807115"/>
    </source>
</evidence>
<comment type="caution">
    <text evidence="1">The sequence shown here is derived from an EMBL/GenBank/DDBJ whole genome shotgun (WGS) entry which is preliminary data.</text>
</comment>
<protein>
    <submittedName>
        <fullName evidence="1">Uncharacterized protein</fullName>
    </submittedName>
</protein>
<organism evidence="1 2">
    <name type="scientific">Sorghum bicolor</name>
    <name type="common">Sorghum</name>
    <name type="synonym">Sorghum vulgare</name>
    <dbReference type="NCBI Taxonomy" id="4558"/>
    <lineage>
        <taxon>Eukaryota</taxon>
        <taxon>Viridiplantae</taxon>
        <taxon>Streptophyta</taxon>
        <taxon>Embryophyta</taxon>
        <taxon>Tracheophyta</taxon>
        <taxon>Spermatophyta</taxon>
        <taxon>Magnoliopsida</taxon>
        <taxon>Liliopsida</taxon>
        <taxon>Poales</taxon>
        <taxon>Poaceae</taxon>
        <taxon>PACMAD clade</taxon>
        <taxon>Panicoideae</taxon>
        <taxon>Andropogonodae</taxon>
        <taxon>Andropogoneae</taxon>
        <taxon>Sorghinae</taxon>
        <taxon>Sorghum</taxon>
    </lineage>
</organism>
<dbReference type="Proteomes" id="UP000807115">
    <property type="component" value="Chromosome 3"/>
</dbReference>
<name>A0A921UNW9_SORBI</name>
<accession>A0A921UNW9</accession>
<proteinExistence type="predicted"/>
<evidence type="ECO:0000313" key="1">
    <source>
        <dbReference type="EMBL" id="KAG0539157.1"/>
    </source>
</evidence>
<sequence length="82" mass="9613">MGTPREGRIALNDVTNIHTLACNEEQLKREKKNRKQCVYRARKRAQKTDEEQEEMDTRQREYCARRKAETSVLSYAPDQLGA</sequence>
<dbReference type="AlphaFoldDB" id="A0A921UNW9"/>
<dbReference type="EMBL" id="CM027682">
    <property type="protein sequence ID" value="KAG0539157.1"/>
    <property type="molecule type" value="Genomic_DNA"/>
</dbReference>